<evidence type="ECO:0000313" key="2">
    <source>
        <dbReference type="Proteomes" id="UP000828390"/>
    </source>
</evidence>
<proteinExistence type="predicted"/>
<reference evidence="1" key="1">
    <citation type="journal article" date="2019" name="bioRxiv">
        <title>The Genome of the Zebra Mussel, Dreissena polymorpha: A Resource for Invasive Species Research.</title>
        <authorList>
            <person name="McCartney M.A."/>
            <person name="Auch B."/>
            <person name="Kono T."/>
            <person name="Mallez S."/>
            <person name="Zhang Y."/>
            <person name="Obille A."/>
            <person name="Becker A."/>
            <person name="Abrahante J.E."/>
            <person name="Garbe J."/>
            <person name="Badalamenti J.P."/>
            <person name="Herman A."/>
            <person name="Mangelson H."/>
            <person name="Liachko I."/>
            <person name="Sullivan S."/>
            <person name="Sone E.D."/>
            <person name="Koren S."/>
            <person name="Silverstein K.A.T."/>
            <person name="Beckman K.B."/>
            <person name="Gohl D.M."/>
        </authorList>
    </citation>
    <scope>NUCLEOTIDE SEQUENCE</scope>
    <source>
        <strain evidence="1">Duluth1</strain>
        <tissue evidence="1">Whole animal</tissue>
    </source>
</reference>
<protein>
    <submittedName>
        <fullName evidence="1">Uncharacterized protein</fullName>
    </submittedName>
</protein>
<reference evidence="1" key="2">
    <citation type="submission" date="2020-11" db="EMBL/GenBank/DDBJ databases">
        <authorList>
            <person name="McCartney M.A."/>
            <person name="Auch B."/>
            <person name="Kono T."/>
            <person name="Mallez S."/>
            <person name="Becker A."/>
            <person name="Gohl D.M."/>
            <person name="Silverstein K.A.T."/>
            <person name="Koren S."/>
            <person name="Bechman K.B."/>
            <person name="Herman A."/>
            <person name="Abrahante J.E."/>
            <person name="Garbe J."/>
        </authorList>
    </citation>
    <scope>NUCLEOTIDE SEQUENCE</scope>
    <source>
        <strain evidence="1">Duluth1</strain>
        <tissue evidence="1">Whole animal</tissue>
    </source>
</reference>
<gene>
    <name evidence="1" type="ORF">DPMN_177368</name>
</gene>
<accession>A0A9D4EA73</accession>
<dbReference type="EMBL" id="JAIWYP010000009">
    <property type="protein sequence ID" value="KAH3775958.1"/>
    <property type="molecule type" value="Genomic_DNA"/>
</dbReference>
<sequence>MIVDVHSSMVFNQEKAHNLPSLSRLISPGVCEMCTAENNAVLTWLNYRPYTGGQVKMASETSSL</sequence>
<evidence type="ECO:0000313" key="1">
    <source>
        <dbReference type="EMBL" id="KAH3775958.1"/>
    </source>
</evidence>
<comment type="caution">
    <text evidence="1">The sequence shown here is derived from an EMBL/GenBank/DDBJ whole genome shotgun (WGS) entry which is preliminary data.</text>
</comment>
<dbReference type="AlphaFoldDB" id="A0A9D4EA73"/>
<keyword evidence="2" id="KW-1185">Reference proteome</keyword>
<name>A0A9D4EA73_DREPO</name>
<dbReference type="Proteomes" id="UP000828390">
    <property type="component" value="Unassembled WGS sequence"/>
</dbReference>
<organism evidence="1 2">
    <name type="scientific">Dreissena polymorpha</name>
    <name type="common">Zebra mussel</name>
    <name type="synonym">Mytilus polymorpha</name>
    <dbReference type="NCBI Taxonomy" id="45954"/>
    <lineage>
        <taxon>Eukaryota</taxon>
        <taxon>Metazoa</taxon>
        <taxon>Spiralia</taxon>
        <taxon>Lophotrochozoa</taxon>
        <taxon>Mollusca</taxon>
        <taxon>Bivalvia</taxon>
        <taxon>Autobranchia</taxon>
        <taxon>Heteroconchia</taxon>
        <taxon>Euheterodonta</taxon>
        <taxon>Imparidentia</taxon>
        <taxon>Neoheterodontei</taxon>
        <taxon>Myida</taxon>
        <taxon>Dreissenoidea</taxon>
        <taxon>Dreissenidae</taxon>
        <taxon>Dreissena</taxon>
    </lineage>
</organism>